<sequence length="160" mass="18226">MATDDLNRLNELFDGLIQQLSPAARKQLSRDIARRLRATQAQRIKQNIAPDGSAFEARKPQPTWAKRLGAIKLKLMFQKIIRQKYLKAEYSASAASVGFTGFISRVATEHQYGLRGRINERISAQYPQRELLGFTLDEQDMIEEAIVRHFSDHVLNPSSN</sequence>
<proteinExistence type="predicted"/>
<dbReference type="NCBIfam" id="TIGR01635">
    <property type="entry name" value="tail_comp_S"/>
    <property type="match status" value="1"/>
</dbReference>
<gene>
    <name evidence="1" type="ORF">M163_p23</name>
</gene>
<dbReference type="InterPro" id="IPR006522">
    <property type="entry name" value="Phage_virion_morphogenesis"/>
</dbReference>
<dbReference type="Proteomes" id="UP000827858">
    <property type="component" value="Segment"/>
</dbReference>
<reference evidence="1" key="1">
    <citation type="submission" date="2021-07" db="EMBL/GenBank/DDBJ databases">
        <title>Identification, Characterization, and Genomic Analysis of Novel Shewanella Virulent Phage from a Gold Mine.</title>
        <authorList>
            <person name="Bujak K."/>
            <person name="Decewicz P."/>
            <person name="Radlinska M."/>
        </authorList>
    </citation>
    <scope>NUCLEOTIDE SEQUENCE</scope>
</reference>
<evidence type="ECO:0000313" key="1">
    <source>
        <dbReference type="EMBL" id="QYW06313.1"/>
    </source>
</evidence>
<evidence type="ECO:0000313" key="2">
    <source>
        <dbReference type="Proteomes" id="UP000827858"/>
    </source>
</evidence>
<organism evidence="1 2">
    <name type="scientific">Shewanella phage vB_SspM_M16-3</name>
    <dbReference type="NCBI Taxonomy" id="2866684"/>
    <lineage>
        <taxon>Viruses</taxon>
        <taxon>Duplodnaviria</taxon>
        <taxon>Heunggongvirae</taxon>
        <taxon>Uroviricota</taxon>
        <taxon>Caudoviricetes</taxon>
        <taxon>Peduoviridae</taxon>
        <taxon>Arsenicumvirus</taxon>
        <taxon>Arsenicumvirus M163</taxon>
    </lineage>
</organism>
<accession>A0AAE7WUV8</accession>
<dbReference type="Pfam" id="PF05069">
    <property type="entry name" value="Phage_tail_S"/>
    <property type="match status" value="1"/>
</dbReference>
<dbReference type="EMBL" id="MZ568829">
    <property type="protein sequence ID" value="QYW06313.1"/>
    <property type="molecule type" value="Genomic_DNA"/>
</dbReference>
<name>A0AAE7WUV8_9CAUD</name>
<protein>
    <submittedName>
        <fullName evidence="1">Tail completion protein</fullName>
    </submittedName>
</protein>
<keyword evidence="2" id="KW-1185">Reference proteome</keyword>